<feature type="disulfide bond" evidence="1">
    <location>
        <begin position="69"/>
        <end position="82"/>
    </location>
</feature>
<keyword evidence="2" id="KW-0472">Membrane</keyword>
<dbReference type="OMA" id="YLFKQPF"/>
<dbReference type="InterPro" id="IPR020413">
    <property type="entry name" value="TNFR_9"/>
</dbReference>
<evidence type="ECO:0000313" key="6">
    <source>
        <dbReference type="Proteomes" id="UP000694386"/>
    </source>
</evidence>
<feature type="signal peptide" evidence="3">
    <location>
        <begin position="1"/>
        <end position="28"/>
    </location>
</feature>
<reference evidence="7" key="2">
    <citation type="journal article" date="2020" name="Biotechnol. Bioeng.">
        <title>Chromosome-scale scaffolds for the Chinese hamster reference genome assembly to facilitate the study of the CHO epigenome.</title>
        <authorList>
            <person name="Hilliard W."/>
            <person name="MacDonald M."/>
            <person name="Lee K.H."/>
        </authorList>
    </citation>
    <scope>NUCLEOTIDE SEQUENCE [LARGE SCALE GENOMIC DNA]</scope>
    <source>
        <strain evidence="7">17A/GY</strain>
    </source>
</reference>
<reference evidence="7" key="1">
    <citation type="journal article" date="2018" name="Biotechnol. Bioeng.">
        <title>A reference genome of the Chinese hamster based on a hybrid assembly strategy.</title>
        <authorList>
            <person name="Rupp O."/>
            <person name="MacDonald M.L."/>
            <person name="Li S."/>
            <person name="Dhiman H."/>
            <person name="Polson S."/>
            <person name="Griep S."/>
            <person name="Heffner K."/>
            <person name="Hernandez I."/>
            <person name="Brinkrolf K."/>
            <person name="Jadhav V."/>
            <person name="Samoudi M."/>
            <person name="Hao H."/>
            <person name="Kingham B."/>
            <person name="Goesmann A."/>
            <person name="Betenbaugh M.J."/>
            <person name="Lewis N.E."/>
            <person name="Borth N."/>
            <person name="Lee K.H."/>
        </authorList>
    </citation>
    <scope>NUCLEOTIDE SEQUENCE [LARGE SCALE GENOMIC DNA]</scope>
    <source>
        <strain evidence="7">17A/GY</strain>
    </source>
</reference>
<reference evidence="5" key="4">
    <citation type="submission" date="2025-05" db="UniProtKB">
        <authorList>
            <consortium name="Ensembl"/>
        </authorList>
    </citation>
    <scope>IDENTIFICATION</scope>
</reference>
<dbReference type="Proteomes" id="UP000694386">
    <property type="component" value="Unplaced"/>
</dbReference>
<dbReference type="PANTHER" id="PTHR47139:SF1">
    <property type="entry name" value="TUMOR NECROSIS FACTOR RECEPTOR SUPERFAMILY MEMBER 9"/>
    <property type="match status" value="1"/>
</dbReference>
<name>A0A8C2QEM3_CRIGR</name>
<dbReference type="PANTHER" id="PTHR47139">
    <property type="entry name" value="TUMOR NECROSIS FACTOR RECEPTOR SUPERFAMILY MEMBER 9"/>
    <property type="match status" value="1"/>
</dbReference>
<dbReference type="GO" id="GO:0038023">
    <property type="term" value="F:signaling receptor activity"/>
    <property type="evidence" value="ECO:0007669"/>
    <property type="project" value="Ensembl"/>
</dbReference>
<dbReference type="CTD" id="3604"/>
<dbReference type="RefSeq" id="XP_003515218.1">
    <property type="nucleotide sequence ID" value="XM_003515170.5"/>
</dbReference>
<dbReference type="CDD" id="cd13410">
    <property type="entry name" value="TNFRSF9"/>
    <property type="match status" value="1"/>
</dbReference>
<dbReference type="RefSeq" id="XP_027254115.1">
    <property type="nucleotide sequence ID" value="XM_027398314.2"/>
</dbReference>
<evidence type="ECO:0000313" key="5">
    <source>
        <dbReference type="Ensembl" id="ENSCGRP00001006596.1"/>
    </source>
</evidence>
<dbReference type="GO" id="GO:0008285">
    <property type="term" value="P:negative regulation of cell population proliferation"/>
    <property type="evidence" value="ECO:0007669"/>
    <property type="project" value="InterPro"/>
</dbReference>
<keyword evidence="1" id="KW-1015">Disulfide bond</keyword>
<dbReference type="InterPro" id="IPR034020">
    <property type="entry name" value="TNFRSF9_N"/>
</dbReference>
<keyword evidence="7" id="KW-1185">Reference proteome</keyword>
<dbReference type="Pfam" id="PF00020">
    <property type="entry name" value="TNFR_c6"/>
    <property type="match status" value="2"/>
</dbReference>
<sequence length="262" mass="28584">MRDFAMGNGCYNMVVTVLLVVGAEKTRALRDSCEECEAGTFCKKENPVCTSCPPSTYSSKGGQPYCNICRVCEGYFRFKKPCSPTSNAECECTEGLHCLGPKCAWCEKDCKPGQELTNQGCKNCDFGTFNDQSGGGTCRPWTNCSLDGKLELKKGTKETDVVCGPTPVSFSPGTPTTTVPVSVRKPEGGQPLQVLTLLLALTSAMLLFLLFVILGLLVVKWGRRRFPYVLKQPFKVAIPMAQEEDACSCRFPEEEEGGGYEL</sequence>
<reference evidence="8" key="3">
    <citation type="submission" date="2025-04" db="UniProtKB">
        <authorList>
            <consortium name="RefSeq"/>
        </authorList>
    </citation>
    <scope>IDENTIFICATION</scope>
    <source>
        <strain evidence="8">17A/GY</strain>
        <tissue evidence="8">Liver</tissue>
    </source>
</reference>
<feature type="repeat" description="TNFR-Cys" evidence="1">
    <location>
        <begin position="51"/>
        <end position="90"/>
    </location>
</feature>
<evidence type="ECO:0000259" key="4">
    <source>
        <dbReference type="PROSITE" id="PS50050"/>
    </source>
</evidence>
<dbReference type="GO" id="GO:0006915">
    <property type="term" value="P:apoptotic process"/>
    <property type="evidence" value="ECO:0007669"/>
    <property type="project" value="InterPro"/>
</dbReference>
<evidence type="ECO:0000256" key="1">
    <source>
        <dbReference type="PROSITE-ProRule" id="PRU00206"/>
    </source>
</evidence>
<dbReference type="SMART" id="SM00208">
    <property type="entry name" value="TNFR"/>
    <property type="match status" value="2"/>
</dbReference>
<dbReference type="Gene3D" id="2.10.50.10">
    <property type="entry name" value="Tumor Necrosis Factor Receptor, subunit A, domain 2"/>
    <property type="match status" value="2"/>
</dbReference>
<dbReference type="InterPro" id="IPR001368">
    <property type="entry name" value="TNFR/NGFR_Cys_rich_reg"/>
</dbReference>
<keyword evidence="2" id="KW-1133">Transmembrane helix</keyword>
<dbReference type="OrthoDB" id="9423210at2759"/>
<feature type="transmembrane region" description="Helical" evidence="2">
    <location>
        <begin position="194"/>
        <end position="219"/>
    </location>
</feature>
<feature type="chain" id="PRO_5044679233" evidence="3">
    <location>
        <begin position="29"/>
        <end position="262"/>
    </location>
</feature>
<dbReference type="Proteomes" id="UP001108280">
    <property type="component" value="Chromosome 2"/>
</dbReference>
<evidence type="ECO:0000313" key="8">
    <source>
        <dbReference type="RefSeq" id="XP_027254115.1"/>
    </source>
</evidence>
<dbReference type="Ensembl" id="ENSCGRT00001010387.1">
    <property type="protein sequence ID" value="ENSCGRP00001006596.1"/>
    <property type="gene ID" value="ENSCGRG00001008936.1"/>
</dbReference>
<dbReference type="AlphaFoldDB" id="A0A8C2QEM3"/>
<proteinExistence type="predicted"/>
<dbReference type="SUPFAM" id="SSF57586">
    <property type="entry name" value="TNF receptor-like"/>
    <property type="match status" value="1"/>
</dbReference>
<accession>A0A8C2QEM3</accession>
<keyword evidence="8" id="KW-0675">Receptor</keyword>
<dbReference type="PRINTS" id="PR01924">
    <property type="entry name" value="TNFACTORR9"/>
</dbReference>
<dbReference type="PROSITE" id="PS50050">
    <property type="entry name" value="TNFR_NGFR_2"/>
    <property type="match status" value="1"/>
</dbReference>
<protein>
    <submittedName>
        <fullName evidence="8">Tumor necrosis factor receptor superfamily member 9 isoform X2</fullName>
    </submittedName>
    <submittedName>
        <fullName evidence="5">Tumor necrosis factor receptor superfamily, member 9</fullName>
    </submittedName>
</protein>
<evidence type="ECO:0000313" key="7">
    <source>
        <dbReference type="Proteomes" id="UP001108280"/>
    </source>
</evidence>
<feature type="disulfide bond" evidence="1">
    <location>
        <begin position="72"/>
        <end position="90"/>
    </location>
</feature>
<gene>
    <name evidence="5 8" type="primary">Tnfrsf9</name>
</gene>
<dbReference type="GO" id="GO:0033084">
    <property type="term" value="P:regulation of immature T cell proliferation in thymus"/>
    <property type="evidence" value="ECO:0007669"/>
    <property type="project" value="Ensembl"/>
</dbReference>
<keyword evidence="2" id="KW-0812">Transmembrane</keyword>
<feature type="domain" description="TNFR-Cys" evidence="4">
    <location>
        <begin position="51"/>
        <end position="90"/>
    </location>
</feature>
<dbReference type="GeneID" id="100761423"/>
<keyword evidence="3" id="KW-0732">Signal</keyword>
<evidence type="ECO:0000256" key="2">
    <source>
        <dbReference type="SAM" id="Phobius"/>
    </source>
</evidence>
<organism evidence="5 6">
    <name type="scientific">Cricetulus griseus</name>
    <name type="common">Chinese hamster</name>
    <name type="synonym">Cricetulus barabensis griseus</name>
    <dbReference type="NCBI Taxonomy" id="10029"/>
    <lineage>
        <taxon>Eukaryota</taxon>
        <taxon>Metazoa</taxon>
        <taxon>Chordata</taxon>
        <taxon>Craniata</taxon>
        <taxon>Vertebrata</taxon>
        <taxon>Euteleostomi</taxon>
        <taxon>Mammalia</taxon>
        <taxon>Eutheria</taxon>
        <taxon>Euarchontoglires</taxon>
        <taxon>Glires</taxon>
        <taxon>Rodentia</taxon>
        <taxon>Myomorpha</taxon>
        <taxon>Muroidea</taxon>
        <taxon>Cricetidae</taxon>
        <taxon>Cricetinae</taxon>
        <taxon>Cricetulus</taxon>
    </lineage>
</organism>
<comment type="caution">
    <text evidence="1">Lacks conserved residue(s) required for the propagation of feature annotation.</text>
</comment>
<dbReference type="GO" id="GO:0009897">
    <property type="term" value="C:external side of plasma membrane"/>
    <property type="evidence" value="ECO:0007669"/>
    <property type="project" value="InterPro"/>
</dbReference>
<evidence type="ECO:0000256" key="3">
    <source>
        <dbReference type="SAM" id="SignalP"/>
    </source>
</evidence>